<keyword evidence="3 6" id="KW-0812">Transmembrane</keyword>
<dbReference type="AlphaFoldDB" id="A0A6L9SDG9"/>
<feature type="transmembrane region" description="Helical" evidence="6">
    <location>
        <begin position="111"/>
        <end position="132"/>
    </location>
</feature>
<dbReference type="Proteomes" id="UP000475214">
    <property type="component" value="Unassembled WGS sequence"/>
</dbReference>
<dbReference type="Pfam" id="PF00482">
    <property type="entry name" value="T2SSF"/>
    <property type="match status" value="1"/>
</dbReference>
<feature type="domain" description="Type II secretion system protein GspF" evidence="7">
    <location>
        <begin position="178"/>
        <end position="303"/>
    </location>
</feature>
<evidence type="ECO:0000256" key="2">
    <source>
        <dbReference type="ARBA" id="ARBA00022475"/>
    </source>
</evidence>
<evidence type="ECO:0000256" key="5">
    <source>
        <dbReference type="ARBA" id="ARBA00023136"/>
    </source>
</evidence>
<dbReference type="InterPro" id="IPR018076">
    <property type="entry name" value="T2SS_GspF_dom"/>
</dbReference>
<organism evidence="8 9">
    <name type="scientific">Phytoactinopolyspora halotolerans</name>
    <dbReference type="NCBI Taxonomy" id="1981512"/>
    <lineage>
        <taxon>Bacteria</taxon>
        <taxon>Bacillati</taxon>
        <taxon>Actinomycetota</taxon>
        <taxon>Actinomycetes</taxon>
        <taxon>Jiangellales</taxon>
        <taxon>Jiangellaceae</taxon>
        <taxon>Phytoactinopolyspora</taxon>
    </lineage>
</organism>
<evidence type="ECO:0000256" key="6">
    <source>
        <dbReference type="SAM" id="Phobius"/>
    </source>
</evidence>
<dbReference type="PANTHER" id="PTHR35007:SF2">
    <property type="entry name" value="PILUS ASSEMBLE PROTEIN"/>
    <property type="match status" value="1"/>
</dbReference>
<keyword evidence="5 6" id="KW-0472">Membrane</keyword>
<accession>A0A6L9SDG9</accession>
<comment type="subcellular location">
    <subcellularLocation>
        <location evidence="1">Cell membrane</location>
        <topology evidence="1">Multi-pass membrane protein</topology>
    </subcellularLocation>
</comment>
<feature type="transmembrane region" description="Helical" evidence="6">
    <location>
        <begin position="284"/>
        <end position="308"/>
    </location>
</feature>
<name>A0A6L9SDG9_9ACTN</name>
<proteinExistence type="predicted"/>
<dbReference type="GO" id="GO:0005886">
    <property type="term" value="C:plasma membrane"/>
    <property type="evidence" value="ECO:0007669"/>
    <property type="project" value="UniProtKB-SubCell"/>
</dbReference>
<evidence type="ECO:0000256" key="4">
    <source>
        <dbReference type="ARBA" id="ARBA00022989"/>
    </source>
</evidence>
<keyword evidence="2" id="KW-1003">Cell membrane</keyword>
<keyword evidence="9" id="KW-1185">Reference proteome</keyword>
<evidence type="ECO:0000313" key="9">
    <source>
        <dbReference type="Proteomes" id="UP000475214"/>
    </source>
</evidence>
<evidence type="ECO:0000256" key="3">
    <source>
        <dbReference type="ARBA" id="ARBA00022692"/>
    </source>
</evidence>
<feature type="transmembrane region" description="Helical" evidence="6">
    <location>
        <begin position="6"/>
        <end position="23"/>
    </location>
</feature>
<reference evidence="8 9" key="1">
    <citation type="submission" date="2020-02" db="EMBL/GenBank/DDBJ databases">
        <authorList>
            <person name="Li X.-J."/>
            <person name="Han X.-M."/>
        </authorList>
    </citation>
    <scope>NUCLEOTIDE SEQUENCE [LARGE SCALE GENOMIC DNA]</scope>
    <source>
        <strain evidence="8 9">CCTCC AB 2017055</strain>
    </source>
</reference>
<dbReference type="RefSeq" id="WP_163742873.1">
    <property type="nucleotide sequence ID" value="NZ_JAAGOA010000021.1"/>
</dbReference>
<evidence type="ECO:0000313" key="8">
    <source>
        <dbReference type="EMBL" id="NEE03306.1"/>
    </source>
</evidence>
<evidence type="ECO:0000256" key="1">
    <source>
        <dbReference type="ARBA" id="ARBA00004651"/>
    </source>
</evidence>
<comment type="caution">
    <text evidence="8">The sequence shown here is derived from an EMBL/GenBank/DDBJ whole genome shotgun (WGS) entry which is preliminary data.</text>
</comment>
<dbReference type="PANTHER" id="PTHR35007">
    <property type="entry name" value="INTEGRAL MEMBRANE PROTEIN-RELATED"/>
    <property type="match status" value="1"/>
</dbReference>
<evidence type="ECO:0000259" key="7">
    <source>
        <dbReference type="Pfam" id="PF00482"/>
    </source>
</evidence>
<protein>
    <submittedName>
        <fullName evidence="8">Type II secretion system F family protein</fullName>
    </submittedName>
</protein>
<gene>
    <name evidence="8" type="ORF">G1H10_24360</name>
</gene>
<sequence>MNPGWASGALLGAAVGCGLLLVWSRLPHRNRPTLLDRLAPYVGAPSDERIERILAEQVFTPFPTLERIVRPYLARGAHTLERVLGGGASVRKRLDQAGRDQSLHEFRVQQLLWGAAGGAAAIALSLVMLARGYASSPVLLLVFCVAAATAGVVLCDHRLSAAVRDRERRMLAEFPTVADLLALSVAAGEGPVGALERVARSSRGELTRELHRALADARTGATLVDALDRIAERTSLTPLARFVDGIAVAVERGTPLADVLRAQAADVRDLRKRELMEIGSRKEILMLIPIVFLVLPVTIAFALFPGLIQIGTVVP</sequence>
<keyword evidence="4 6" id="KW-1133">Transmembrane helix</keyword>
<dbReference type="EMBL" id="JAAGOA010000021">
    <property type="protein sequence ID" value="NEE03306.1"/>
    <property type="molecule type" value="Genomic_DNA"/>
</dbReference>
<feature type="transmembrane region" description="Helical" evidence="6">
    <location>
        <begin position="138"/>
        <end position="159"/>
    </location>
</feature>